<dbReference type="InterPro" id="IPR029058">
    <property type="entry name" value="AB_hydrolase_fold"/>
</dbReference>
<dbReference type="GeneID" id="14875122"/>
<dbReference type="Proteomes" id="UP000007797">
    <property type="component" value="Unassembled WGS sequence"/>
</dbReference>
<gene>
    <name evidence="3" type="ORF">DFA_05597</name>
</gene>
<keyword evidence="2" id="KW-1133">Transmembrane helix</keyword>
<accession>F4PLP2</accession>
<feature type="compositionally biased region" description="Low complexity" evidence="1">
    <location>
        <begin position="37"/>
        <end position="70"/>
    </location>
</feature>
<feature type="region of interest" description="Disordered" evidence="1">
    <location>
        <begin position="621"/>
        <end position="641"/>
    </location>
</feature>
<organism evidence="3 4">
    <name type="scientific">Cavenderia fasciculata</name>
    <name type="common">Slime mold</name>
    <name type="synonym">Dictyostelium fasciculatum</name>
    <dbReference type="NCBI Taxonomy" id="261658"/>
    <lineage>
        <taxon>Eukaryota</taxon>
        <taxon>Amoebozoa</taxon>
        <taxon>Evosea</taxon>
        <taxon>Eumycetozoa</taxon>
        <taxon>Dictyostelia</taxon>
        <taxon>Acytosteliales</taxon>
        <taxon>Cavenderiaceae</taxon>
        <taxon>Cavenderia</taxon>
    </lineage>
</organism>
<dbReference type="AlphaFoldDB" id="F4PLP2"/>
<feature type="transmembrane region" description="Helical" evidence="2">
    <location>
        <begin position="473"/>
        <end position="490"/>
    </location>
</feature>
<dbReference type="KEGG" id="dfa:DFA_05597"/>
<evidence type="ECO:0000256" key="2">
    <source>
        <dbReference type="SAM" id="Phobius"/>
    </source>
</evidence>
<sequence length="704" mass="82076">MFEHHSRMADAAAVVDAEQQHQQHHNQKSLGDTEIHNFSSTSSTSLSLDNSNSNNNNYADINNNNSNHSHYYHQNTNIDNTNHYYNNNYRNNNNQYIYNNNNIHQQEEQIEIVIDNPDLYWDIMKIKEEEEHITWLESLNKQIRIHKDEIIASQNSVAQVYKQYVNSHQYDHQLLCSIFLSKLSYANNEKELVCLLSRDDIRLLLNDVQKNNNGTNNNNSSNNNQQYINRFKKFYLFKPKNMRAKVIVAFDRFQTMFVAFTGSVTVEDVVLDVACGFQEKISVERKHLNYMAIGRLTWVIDSIPQLIQIARLANCKALVFTGHSMGGTSATTATLRAMELVYKKSNINSSSNDHSSSSSNNNNIENNNDDTTTNTTNHNNNVNNENNNNIDSQQQQQQEEVEENNVHKNNNTITTLGQNNRLELKCFSFGAASYLDEGTRKHISNIEHLSDSPIFATYVNEYDTVPMMSHHPLIVLDILYIFLVAFMLVYSFMYPRLHMDRWVWLLYVIAVKLPLPYLLIRLLDLAIARVYSVGLLATNTYTFCERRGHYVETDSHVIQNRYRSLLDHLFKLYNFRLMFAADHSIDLYYQRVMRQTRPNHKINIIHFNTCNKCLTDNSGLPINNPNNHQSHQNNSQRDTHRCNNRNNLFRIQDIHILSNSINNTELFEEEQITLLKKRIVFKGMALILTTYAIWFLSFLIIIYI</sequence>
<evidence type="ECO:0008006" key="5">
    <source>
        <dbReference type="Google" id="ProtNLM"/>
    </source>
</evidence>
<dbReference type="PANTHER" id="PTHR34495:SF4">
    <property type="entry name" value="UNC-51 LIKE AUTOPHAGY ACTIVATING KINASE 1A"/>
    <property type="match status" value="1"/>
</dbReference>
<dbReference type="OrthoDB" id="20876at2759"/>
<dbReference type="EMBL" id="GL883008">
    <property type="protein sequence ID" value="EGG23464.1"/>
    <property type="molecule type" value="Genomic_DNA"/>
</dbReference>
<dbReference type="PANTHER" id="PTHR34495">
    <property type="entry name" value="UNC-51-LIKE AUTOPHAGY-ACTIVATING KINASE 1A"/>
    <property type="match status" value="1"/>
</dbReference>
<keyword evidence="4" id="KW-1185">Reference proteome</keyword>
<keyword evidence="2" id="KW-0812">Transmembrane</keyword>
<feature type="region of interest" description="Disordered" evidence="1">
    <location>
        <begin position="1"/>
        <end position="70"/>
    </location>
</feature>
<feature type="compositionally biased region" description="Low complexity" evidence="1">
    <location>
        <begin position="623"/>
        <end position="636"/>
    </location>
</feature>
<dbReference type="OMA" id="HADTRIM"/>
<dbReference type="SUPFAM" id="SSF53474">
    <property type="entry name" value="alpha/beta-Hydrolases"/>
    <property type="match status" value="1"/>
</dbReference>
<proteinExistence type="predicted"/>
<feature type="transmembrane region" description="Helical" evidence="2">
    <location>
        <begin position="679"/>
        <end position="703"/>
    </location>
</feature>
<feature type="transmembrane region" description="Helical" evidence="2">
    <location>
        <begin position="526"/>
        <end position="544"/>
    </location>
</feature>
<keyword evidence="2" id="KW-0472">Membrane</keyword>
<feature type="compositionally biased region" description="Low complexity" evidence="1">
    <location>
        <begin position="348"/>
        <end position="398"/>
    </location>
</feature>
<feature type="region of interest" description="Disordered" evidence="1">
    <location>
        <begin position="348"/>
        <end position="405"/>
    </location>
</feature>
<evidence type="ECO:0000313" key="3">
    <source>
        <dbReference type="EMBL" id="EGG23464.1"/>
    </source>
</evidence>
<feature type="transmembrane region" description="Helical" evidence="2">
    <location>
        <begin position="502"/>
        <end position="520"/>
    </location>
</feature>
<dbReference type="RefSeq" id="XP_004361315.1">
    <property type="nucleotide sequence ID" value="XM_004361258.1"/>
</dbReference>
<dbReference type="Gene3D" id="3.40.50.1820">
    <property type="entry name" value="alpha/beta hydrolase"/>
    <property type="match status" value="1"/>
</dbReference>
<name>F4PLP2_CACFS</name>
<evidence type="ECO:0000256" key="1">
    <source>
        <dbReference type="SAM" id="MobiDB-lite"/>
    </source>
</evidence>
<reference evidence="4" key="1">
    <citation type="journal article" date="2011" name="Genome Res.">
        <title>Phylogeny-wide analysis of social amoeba genomes highlights ancient origins for complex intercellular communication.</title>
        <authorList>
            <person name="Heidel A.J."/>
            <person name="Lawal H.M."/>
            <person name="Felder M."/>
            <person name="Schilde C."/>
            <person name="Helps N.R."/>
            <person name="Tunggal B."/>
            <person name="Rivero F."/>
            <person name="John U."/>
            <person name="Schleicher M."/>
            <person name="Eichinger L."/>
            <person name="Platzer M."/>
            <person name="Noegel A.A."/>
            <person name="Schaap P."/>
            <person name="Gloeckner G."/>
        </authorList>
    </citation>
    <scope>NUCLEOTIDE SEQUENCE [LARGE SCALE GENOMIC DNA]</scope>
    <source>
        <strain evidence="4">SH3</strain>
    </source>
</reference>
<protein>
    <recommendedName>
        <fullName evidence="5">Fungal lipase-like domain-containing protein</fullName>
    </recommendedName>
</protein>
<evidence type="ECO:0000313" key="4">
    <source>
        <dbReference type="Proteomes" id="UP000007797"/>
    </source>
</evidence>